<feature type="chain" id="PRO_5047540219" evidence="1">
    <location>
        <begin position="21"/>
        <end position="442"/>
    </location>
</feature>
<dbReference type="PROSITE" id="PS51257">
    <property type="entry name" value="PROKAR_LIPOPROTEIN"/>
    <property type="match status" value="1"/>
</dbReference>
<dbReference type="InterPro" id="IPR007484">
    <property type="entry name" value="Peptidase_M28"/>
</dbReference>
<sequence>MNSIRWIFVVLLLFSTLLSACSPQAPTSETPRLKQAVTEFFEELDVENMFTSIEELTKEPRLTGTKSEKQAASFLTEQLEGYGYTVDVQSFEFEKYRAPTSLRLTIEGFNETLSPAAFQFSVSGHVTGEIVEAGLGLESDYDDIDADGKIAIVAAERTSFHELVRNAGHAGAAAILIYFPQGYPINRWSLGKHDDAFIPALALSYEEGKALLDHMKTDGPVNGVVTIEGSHIDKAESQNLIALKQPDFKTNNSKEIITIGAHYDSVKQAPGANDNASGTAVVLELARALRDVPTHKEIRFLFFGAEEVGLLGSEYYVSTLSKKDRKRSVAMFNLDMVGSADAGKLAIQTVDGTANAVTKAASKAYEELHGHSVSIGSGGRSDHTPFQKAGIDAALFIYYPPEEWYHSPDDTVDKISKEKLLNVAKIVGKSALELTLPHNTDD</sequence>
<dbReference type="Proteomes" id="UP001596109">
    <property type="component" value="Unassembled WGS sequence"/>
</dbReference>
<accession>A0ABW0TK53</accession>
<dbReference type="SUPFAM" id="SSF52025">
    <property type="entry name" value="PA domain"/>
    <property type="match status" value="1"/>
</dbReference>
<dbReference type="Pfam" id="PF04389">
    <property type="entry name" value="Peptidase_M28"/>
    <property type="match status" value="1"/>
</dbReference>
<dbReference type="SUPFAM" id="SSF53187">
    <property type="entry name" value="Zn-dependent exopeptidases"/>
    <property type="match status" value="1"/>
</dbReference>
<evidence type="ECO:0000259" key="3">
    <source>
        <dbReference type="Pfam" id="PF04389"/>
    </source>
</evidence>
<dbReference type="PANTHER" id="PTHR12147:SF26">
    <property type="entry name" value="PEPTIDASE M28 DOMAIN-CONTAINING PROTEIN"/>
    <property type="match status" value="1"/>
</dbReference>
<keyword evidence="1" id="KW-0732">Signal</keyword>
<feature type="signal peptide" evidence="1">
    <location>
        <begin position="1"/>
        <end position="20"/>
    </location>
</feature>
<evidence type="ECO:0000313" key="4">
    <source>
        <dbReference type="EMBL" id="MFC5589871.1"/>
    </source>
</evidence>
<dbReference type="Gene3D" id="3.40.630.10">
    <property type="entry name" value="Zn peptidases"/>
    <property type="match status" value="1"/>
</dbReference>
<evidence type="ECO:0000313" key="5">
    <source>
        <dbReference type="Proteomes" id="UP001596109"/>
    </source>
</evidence>
<reference evidence="5" key="1">
    <citation type="journal article" date="2019" name="Int. J. Syst. Evol. Microbiol.">
        <title>The Global Catalogue of Microorganisms (GCM) 10K type strain sequencing project: providing services to taxonomists for standard genome sequencing and annotation.</title>
        <authorList>
            <consortium name="The Broad Institute Genomics Platform"/>
            <consortium name="The Broad Institute Genome Sequencing Center for Infectious Disease"/>
            <person name="Wu L."/>
            <person name="Ma J."/>
        </authorList>
    </citation>
    <scope>NUCLEOTIDE SEQUENCE [LARGE SCALE GENOMIC DNA]</scope>
    <source>
        <strain evidence="5">CGMCC 4.1434</strain>
    </source>
</reference>
<gene>
    <name evidence="4" type="ORF">ACFPRA_13275</name>
</gene>
<comment type="caution">
    <text evidence="4">The sequence shown here is derived from an EMBL/GenBank/DDBJ whole genome shotgun (WGS) entry which is preliminary data.</text>
</comment>
<dbReference type="Pfam" id="PF02225">
    <property type="entry name" value="PA"/>
    <property type="match status" value="1"/>
</dbReference>
<dbReference type="InterPro" id="IPR046450">
    <property type="entry name" value="PA_dom_sf"/>
</dbReference>
<dbReference type="InterPro" id="IPR003137">
    <property type="entry name" value="PA_domain"/>
</dbReference>
<name>A0ABW0TK53_9BACL</name>
<evidence type="ECO:0000259" key="2">
    <source>
        <dbReference type="Pfam" id="PF02225"/>
    </source>
</evidence>
<dbReference type="PANTHER" id="PTHR12147">
    <property type="entry name" value="METALLOPEPTIDASE M28 FAMILY MEMBER"/>
    <property type="match status" value="1"/>
</dbReference>
<proteinExistence type="predicted"/>
<dbReference type="InterPro" id="IPR045175">
    <property type="entry name" value="M28_fam"/>
</dbReference>
<protein>
    <submittedName>
        <fullName evidence="4">M20/M25/M40 family metallo-hydrolase</fullName>
    </submittedName>
</protein>
<keyword evidence="5" id="KW-1185">Reference proteome</keyword>
<dbReference type="EMBL" id="JBHSNO010000006">
    <property type="protein sequence ID" value="MFC5589871.1"/>
    <property type="molecule type" value="Genomic_DNA"/>
</dbReference>
<organism evidence="4 5">
    <name type="scientific">Sporosarcina soli</name>
    <dbReference type="NCBI Taxonomy" id="334736"/>
    <lineage>
        <taxon>Bacteria</taxon>
        <taxon>Bacillati</taxon>
        <taxon>Bacillota</taxon>
        <taxon>Bacilli</taxon>
        <taxon>Bacillales</taxon>
        <taxon>Caryophanaceae</taxon>
        <taxon>Sporosarcina</taxon>
    </lineage>
</organism>
<feature type="domain" description="PA" evidence="2">
    <location>
        <begin position="126"/>
        <end position="211"/>
    </location>
</feature>
<dbReference type="Gene3D" id="3.50.30.30">
    <property type="match status" value="1"/>
</dbReference>
<evidence type="ECO:0000256" key="1">
    <source>
        <dbReference type="SAM" id="SignalP"/>
    </source>
</evidence>
<feature type="domain" description="Peptidase M28" evidence="3">
    <location>
        <begin position="249"/>
        <end position="428"/>
    </location>
</feature>
<dbReference type="RefSeq" id="WP_381435419.1">
    <property type="nucleotide sequence ID" value="NZ_JBHSNO010000006.1"/>
</dbReference>